<dbReference type="Gene3D" id="1.50.10.20">
    <property type="match status" value="1"/>
</dbReference>
<dbReference type="Proteomes" id="UP000076643">
    <property type="component" value="Unassembled WGS sequence"/>
</dbReference>
<evidence type="ECO:0008006" key="4">
    <source>
        <dbReference type="Google" id="ProtNLM"/>
    </source>
</evidence>
<dbReference type="GO" id="GO:0005886">
    <property type="term" value="C:plasma membrane"/>
    <property type="evidence" value="ECO:0007669"/>
    <property type="project" value="TreeGrafter"/>
</dbReference>
<dbReference type="SMART" id="SM01260">
    <property type="entry name" value="LANC_like"/>
    <property type="match status" value="1"/>
</dbReference>
<dbReference type="EMBL" id="AUYB01000096">
    <property type="protein sequence ID" value="KZN40330.1"/>
    <property type="molecule type" value="Genomic_DNA"/>
</dbReference>
<feature type="binding site" evidence="1">
    <location>
        <position position="269"/>
    </location>
    <ligand>
        <name>Zn(2+)</name>
        <dbReference type="ChEBI" id="CHEBI:29105"/>
    </ligand>
</feature>
<proteinExistence type="predicted"/>
<comment type="caution">
    <text evidence="2">The sequence shown here is derived from an EMBL/GenBank/DDBJ whole genome shotgun (WGS) entry which is preliminary data.</text>
</comment>
<feature type="binding site" evidence="1">
    <location>
        <position position="318"/>
    </location>
    <ligand>
        <name>Zn(2+)</name>
        <dbReference type="ChEBI" id="CHEBI:29105"/>
    </ligand>
</feature>
<dbReference type="PRINTS" id="PR01950">
    <property type="entry name" value="LANCSUPER"/>
</dbReference>
<dbReference type="PRINTS" id="PR01955">
    <property type="entry name" value="LANCFRANKIA"/>
</dbReference>
<keyword evidence="3" id="KW-1185">Reference proteome</keyword>
<dbReference type="InterPro" id="IPR033889">
    <property type="entry name" value="LanC"/>
</dbReference>
<feature type="binding site" evidence="1">
    <location>
        <position position="319"/>
    </location>
    <ligand>
        <name>Zn(2+)</name>
        <dbReference type="ChEBI" id="CHEBI:29105"/>
    </ligand>
</feature>
<accession>A0A166XHK3</accession>
<name>A0A166XHK3_9GAMM</name>
<dbReference type="Pfam" id="PF05147">
    <property type="entry name" value="LANC_like"/>
    <property type="match status" value="1"/>
</dbReference>
<dbReference type="RefSeq" id="WP_063365057.1">
    <property type="nucleotide sequence ID" value="NZ_AQHB01000037.1"/>
</dbReference>
<dbReference type="PATRIC" id="fig|1365250.3.peg.1782"/>
<dbReference type="AlphaFoldDB" id="A0A166XHK3"/>
<evidence type="ECO:0000256" key="1">
    <source>
        <dbReference type="PIRSR" id="PIRSR607822-1"/>
    </source>
</evidence>
<dbReference type="GO" id="GO:0031179">
    <property type="term" value="P:peptide modification"/>
    <property type="evidence" value="ECO:0007669"/>
    <property type="project" value="InterPro"/>
</dbReference>
<reference evidence="2 3" key="1">
    <citation type="submission" date="2013-07" db="EMBL/GenBank/DDBJ databases">
        <title>Comparative Genomic and Metabolomic Analysis of Twelve Strains of Pseudoalteromonas luteoviolacea.</title>
        <authorList>
            <person name="Vynne N.G."/>
            <person name="Mansson M."/>
            <person name="Gram L."/>
        </authorList>
    </citation>
    <scope>NUCLEOTIDE SEQUENCE [LARGE SCALE GENOMIC DNA]</scope>
    <source>
        <strain evidence="2 3">DSM 6061</strain>
    </source>
</reference>
<dbReference type="SUPFAM" id="SSF158745">
    <property type="entry name" value="LanC-like"/>
    <property type="match status" value="1"/>
</dbReference>
<protein>
    <recommendedName>
        <fullName evidence="4">Lantibiotic biosynthesis protein</fullName>
    </recommendedName>
</protein>
<dbReference type="InterPro" id="IPR007822">
    <property type="entry name" value="LANC-like"/>
</dbReference>
<dbReference type="PANTHER" id="PTHR12736">
    <property type="entry name" value="LANC-LIKE PROTEIN"/>
    <property type="match status" value="1"/>
</dbReference>
<keyword evidence="1" id="KW-0479">Metal-binding</keyword>
<keyword evidence="1" id="KW-0862">Zinc</keyword>
<evidence type="ECO:0000313" key="2">
    <source>
        <dbReference type="EMBL" id="KZN40330.1"/>
    </source>
</evidence>
<sequence>MSEHLFITDNQRREIAAIISLLAGRVSDNLKSGEEQNGLLSGIAGQLLFLFKAHQFDENIVDEEVFGEKLEELQEQLTDQSFELSNGLAGQAWVLEYFNQADQEDYDPELLNEVDELFTEALNHNPWPGEIEMVLGLCGYAPYASRRAKCSDQHKLYGTIITGLESTATYFDNGHIAWSQPAESVYRFDTDDKEKPEFNLGLAHGVPGMIAALLPAYRIPELKERAEKLLSGACEWLITHQNSASGKDAEHSCYGSCAGTETHSRLGWCYGDLTIAMILARAGQALDRPSYVDHALEVALHATKRDAENAYINDAGVCHGFVGLALIFNLLNELMPHPKLKARSIYWVEYGLQKFREGGIESLYSYNGVTKEHEEEFGFLMGYSGIGCALISLLNKDDDTSWTECLLMS</sequence>
<evidence type="ECO:0000313" key="3">
    <source>
        <dbReference type="Proteomes" id="UP000076643"/>
    </source>
</evidence>
<dbReference type="CDD" id="cd04793">
    <property type="entry name" value="LanC"/>
    <property type="match status" value="1"/>
</dbReference>
<dbReference type="GO" id="GO:0046872">
    <property type="term" value="F:metal ion binding"/>
    <property type="evidence" value="ECO:0007669"/>
    <property type="project" value="UniProtKB-KW"/>
</dbReference>
<dbReference type="PANTHER" id="PTHR12736:SF7">
    <property type="entry name" value="LANC-LIKE PROTEIN 3"/>
    <property type="match status" value="1"/>
</dbReference>
<organism evidence="2 3">
    <name type="scientific">Pseudoalteromonas luteoviolacea DSM 6061</name>
    <dbReference type="NCBI Taxonomy" id="1365250"/>
    <lineage>
        <taxon>Bacteria</taxon>
        <taxon>Pseudomonadati</taxon>
        <taxon>Pseudomonadota</taxon>
        <taxon>Gammaproteobacteria</taxon>
        <taxon>Alteromonadales</taxon>
        <taxon>Pseudoalteromonadaceae</taxon>
        <taxon>Pseudoalteromonas</taxon>
    </lineage>
</organism>
<gene>
    <name evidence="2" type="ORF">N475_12755</name>
</gene>